<feature type="domain" description="Tyrosine specific protein phosphatases" evidence="5">
    <location>
        <begin position="421"/>
        <end position="476"/>
    </location>
</feature>
<evidence type="ECO:0000313" key="7">
    <source>
        <dbReference type="Proteomes" id="UP000326179"/>
    </source>
</evidence>
<dbReference type="InterPro" id="IPR050792">
    <property type="entry name" value="ADP-ribosylglycohydrolase"/>
</dbReference>
<feature type="binding site" evidence="3">
    <location>
        <position position="287"/>
    </location>
    <ligand>
        <name>Mg(2+)</name>
        <dbReference type="ChEBI" id="CHEBI:18420"/>
        <label>1</label>
    </ligand>
</feature>
<reference evidence="6 7" key="1">
    <citation type="submission" date="2019-10" db="EMBL/GenBank/DDBJ databases">
        <title>A novel species.</title>
        <authorList>
            <person name="Gao J."/>
        </authorList>
    </citation>
    <scope>NUCLEOTIDE SEQUENCE [LARGE SCALE GENOMIC DNA]</scope>
    <source>
        <strain evidence="6 7">QMT-28</strain>
    </source>
</reference>
<evidence type="ECO:0000259" key="5">
    <source>
        <dbReference type="PROSITE" id="PS50056"/>
    </source>
</evidence>
<dbReference type="InterPro" id="IPR036705">
    <property type="entry name" value="Ribosyl_crysJ1_sf"/>
</dbReference>
<dbReference type="InterPro" id="IPR016130">
    <property type="entry name" value="Tyr_Pase_AS"/>
</dbReference>
<name>A0A5Q0L5F7_9ACTN</name>
<evidence type="ECO:0000256" key="4">
    <source>
        <dbReference type="SAM" id="MobiDB-lite"/>
    </source>
</evidence>
<evidence type="ECO:0000256" key="3">
    <source>
        <dbReference type="PIRSR" id="PIRSR605502-1"/>
    </source>
</evidence>
<comment type="cofactor">
    <cofactor evidence="3">
        <name>Mg(2+)</name>
        <dbReference type="ChEBI" id="CHEBI:18420"/>
    </cofactor>
    <text evidence="3">Binds 2 magnesium ions per subunit.</text>
</comment>
<feature type="region of interest" description="Disordered" evidence="4">
    <location>
        <begin position="499"/>
        <end position="556"/>
    </location>
</feature>
<dbReference type="PANTHER" id="PTHR16222:SF24">
    <property type="entry name" value="ADP-RIBOSYLHYDROLASE ARH3"/>
    <property type="match status" value="1"/>
</dbReference>
<evidence type="ECO:0000256" key="1">
    <source>
        <dbReference type="ARBA" id="ARBA00010702"/>
    </source>
</evidence>
<feature type="binding site" evidence="3">
    <location>
        <position position="63"/>
    </location>
    <ligand>
        <name>Mg(2+)</name>
        <dbReference type="ChEBI" id="CHEBI:18420"/>
        <label>1</label>
    </ligand>
</feature>
<dbReference type="Proteomes" id="UP000326179">
    <property type="component" value="Chromosome"/>
</dbReference>
<comment type="similarity">
    <text evidence="1">Belongs to the ADP-ribosylglycohydrolase family.</text>
</comment>
<keyword evidence="2 6" id="KW-0378">Hydrolase</keyword>
<feature type="binding site" evidence="3">
    <location>
        <position position="64"/>
    </location>
    <ligand>
        <name>Mg(2+)</name>
        <dbReference type="ChEBI" id="CHEBI:18420"/>
        <label>1</label>
    </ligand>
</feature>
<sequence>MAHAPQPRLDARATDRAAGVLLGAAVGDALGVPYEFQATLREDQRPRMIGGGLGPYEPGEYSDDTQMQVCVAEVAADGADLRTPEALDAIAVNFQGWLSGGASDVGSQTRAVLGAAGGASAEPGAAMLAAAGSFTAGNDRSAGNGSLMRTGVVALAHLGDVAEMAEAAIAVSALTHPDPDCADACVLWCSGIRTAVLHGTFDGVRAGLDLIPTERRAVWAERLDQAEADPPHHFAHNGWVVHALQAAWSAITRTAVPESNPAERSFPAQHFGLALEAAVRAGTDTDTVAAIAGALLGARWGCSGIPLEWQRVVHGWPGLAAADLVRLAVRTARGGGDDAQGWPSAPRMSVGGHRGFAVPHPHDPGVVLGNLALAQGAGPVPVEAVVSLCRTGTDPILQGTDVEHIRVWLVDSQGANANLHYVLDQAARHVLRLRQEGKRVLLHCFAGQSRTPAVAAVYSHLATGTESRTALNDLRRVLTSGWYLDAHPQMREAVHELTTGRAGGSQPTGPGVAGTDPTTAGPVLAHRVAPRDRDRAPAEQSEEELDLVPEEEPERQREFLNEKRAASRVRGMMLGLALGDTLGAARGELSADGPLRAGVSTQLACFTAEGAIRAGVRGNHKGICHPPSVVWHAYCRWAALQGIEVERMRRRWAHGDRAWPDGWLAQVPVLAQRRGSAPATVTALSKTEHGNLGMSTTSRGCHALTRTLPVAVVGAAQDPARSAKLAREVAALTHGDPEAQAAAAHAAVLVSHCLTSGPPTRVDRLGGQSQVRQALLDGLDALPDADRGLTADERGRLRAALREAEERPADAGRLAGLAPDATAPSALLGGLYVAASFPEPAQVHDALRFAAMAPDGDSVACVTGALLGAVHGVEALPVDLVSRHELAWVADTLARDLVAQFTDSPGGGEYHGGWDPYWLDRYPAW</sequence>
<organism evidence="6 7">
    <name type="scientific">Streptomyces fagopyri</name>
    <dbReference type="NCBI Taxonomy" id="2662397"/>
    <lineage>
        <taxon>Bacteria</taxon>
        <taxon>Bacillati</taxon>
        <taxon>Actinomycetota</taxon>
        <taxon>Actinomycetes</taxon>
        <taxon>Kitasatosporales</taxon>
        <taxon>Streptomycetaceae</taxon>
        <taxon>Streptomyces</taxon>
    </lineage>
</organism>
<dbReference type="KEGG" id="sfy:GFH48_02300"/>
<dbReference type="PROSITE" id="PS00383">
    <property type="entry name" value="TYR_PHOSPHATASE_1"/>
    <property type="match status" value="1"/>
</dbReference>
<proteinExistence type="inferred from homology"/>
<feature type="binding site" evidence="3">
    <location>
        <position position="286"/>
    </location>
    <ligand>
        <name>Mg(2+)</name>
        <dbReference type="ChEBI" id="CHEBI:18420"/>
        <label>1</label>
    </ligand>
</feature>
<dbReference type="RefSeq" id="WP_153286610.1">
    <property type="nucleotide sequence ID" value="NZ_CP045643.1"/>
</dbReference>
<dbReference type="Pfam" id="PF03747">
    <property type="entry name" value="ADP_ribosyl_GH"/>
    <property type="match status" value="2"/>
</dbReference>
<dbReference type="InterPro" id="IPR029021">
    <property type="entry name" value="Prot-tyrosine_phosphatase-like"/>
</dbReference>
<feature type="binding site" evidence="3">
    <location>
        <position position="284"/>
    </location>
    <ligand>
        <name>Mg(2+)</name>
        <dbReference type="ChEBI" id="CHEBI:18420"/>
        <label>1</label>
    </ligand>
</feature>
<dbReference type="GO" id="GO:0046872">
    <property type="term" value="F:metal ion binding"/>
    <property type="evidence" value="ECO:0007669"/>
    <property type="project" value="UniProtKB-KW"/>
</dbReference>
<dbReference type="EMBL" id="CP045643">
    <property type="protein sequence ID" value="QFZ72242.1"/>
    <property type="molecule type" value="Genomic_DNA"/>
</dbReference>
<dbReference type="SUPFAM" id="SSF52799">
    <property type="entry name" value="(Phosphotyrosine protein) phosphatases II"/>
    <property type="match status" value="1"/>
</dbReference>
<gene>
    <name evidence="6" type="ORF">GFH48_02300</name>
</gene>
<dbReference type="InterPro" id="IPR000387">
    <property type="entry name" value="Tyr_Pase_dom"/>
</dbReference>
<protein>
    <submittedName>
        <fullName evidence="6">Ribosylglycohydrolase</fullName>
    </submittedName>
</protein>
<evidence type="ECO:0000313" key="6">
    <source>
        <dbReference type="EMBL" id="QFZ72242.1"/>
    </source>
</evidence>
<dbReference type="Gene3D" id="1.10.4080.10">
    <property type="entry name" value="ADP-ribosylation/Crystallin J1"/>
    <property type="match status" value="2"/>
</dbReference>
<dbReference type="PANTHER" id="PTHR16222">
    <property type="entry name" value="ADP-RIBOSYLGLYCOHYDROLASE"/>
    <property type="match status" value="1"/>
</dbReference>
<dbReference type="PROSITE" id="PS50056">
    <property type="entry name" value="TYR_PHOSPHATASE_2"/>
    <property type="match status" value="1"/>
</dbReference>
<feature type="binding site" evidence="3">
    <location>
        <position position="62"/>
    </location>
    <ligand>
        <name>Mg(2+)</name>
        <dbReference type="ChEBI" id="CHEBI:18420"/>
        <label>1</label>
    </ligand>
</feature>
<evidence type="ECO:0000256" key="2">
    <source>
        <dbReference type="ARBA" id="ARBA00022801"/>
    </source>
</evidence>
<dbReference type="SUPFAM" id="SSF101478">
    <property type="entry name" value="ADP-ribosylglycohydrolase"/>
    <property type="match status" value="2"/>
</dbReference>
<dbReference type="AlphaFoldDB" id="A0A5Q0L5F7"/>
<keyword evidence="3" id="KW-0460">Magnesium</keyword>
<feature type="compositionally biased region" description="Acidic residues" evidence="4">
    <location>
        <begin position="540"/>
        <end position="553"/>
    </location>
</feature>
<dbReference type="InterPro" id="IPR005502">
    <property type="entry name" value="Ribosyl_crysJ1"/>
</dbReference>
<keyword evidence="3" id="KW-0479">Metal-binding</keyword>
<accession>A0A5Q0L5F7</accession>
<dbReference type="Gene3D" id="3.90.190.10">
    <property type="entry name" value="Protein tyrosine phosphatase superfamily"/>
    <property type="match status" value="1"/>
</dbReference>
<dbReference type="GO" id="GO:0016787">
    <property type="term" value="F:hydrolase activity"/>
    <property type="evidence" value="ECO:0007669"/>
    <property type="project" value="UniProtKB-KW"/>
</dbReference>
<keyword evidence="7" id="KW-1185">Reference proteome</keyword>